<evidence type="ECO:0000259" key="1">
    <source>
        <dbReference type="PROSITE" id="PS50940"/>
    </source>
</evidence>
<organism evidence="2 3">
    <name type="scientific">Drosophila willistoni</name>
    <name type="common">Fruit fly</name>
    <dbReference type="NCBI Taxonomy" id="7260"/>
    <lineage>
        <taxon>Eukaryota</taxon>
        <taxon>Metazoa</taxon>
        <taxon>Ecdysozoa</taxon>
        <taxon>Arthropoda</taxon>
        <taxon>Hexapoda</taxon>
        <taxon>Insecta</taxon>
        <taxon>Pterygota</taxon>
        <taxon>Neoptera</taxon>
        <taxon>Endopterygota</taxon>
        <taxon>Diptera</taxon>
        <taxon>Brachycera</taxon>
        <taxon>Muscomorpha</taxon>
        <taxon>Ephydroidea</taxon>
        <taxon>Drosophilidae</taxon>
        <taxon>Drosophila</taxon>
        <taxon>Sophophora</taxon>
    </lineage>
</organism>
<dbReference type="GO" id="GO:0005576">
    <property type="term" value="C:extracellular region"/>
    <property type="evidence" value="ECO:0007669"/>
    <property type="project" value="InterPro"/>
</dbReference>
<dbReference type="SUPFAM" id="SSF57625">
    <property type="entry name" value="Invertebrate chitin-binding proteins"/>
    <property type="match status" value="2"/>
</dbReference>
<dbReference type="OrthoDB" id="6020543at2759"/>
<feature type="domain" description="Chitin-binding type-2" evidence="1">
    <location>
        <begin position="78"/>
        <end position="124"/>
    </location>
</feature>
<gene>
    <name evidence="2" type="primary">Dwil\GK16931</name>
    <name evidence="2" type="ORF">Dwil_GK16931</name>
</gene>
<sequence length="128" mass="14673">MLSAVADLSSAQITNYFKYPNECNRYYRVDTLECPPDFHWSQELQRCADKRVADCTTLPPYIDQLQTAAPANEDIDLVQLCASQLGQLIPYPGQCSQFIQCDYIPFVKTCPQYLFWNSVLKTCDKICI</sequence>
<evidence type="ECO:0000313" key="2">
    <source>
        <dbReference type="EMBL" id="KRF97653.1"/>
    </source>
</evidence>
<dbReference type="PROSITE" id="PS50940">
    <property type="entry name" value="CHIT_BIND_II"/>
    <property type="match status" value="1"/>
</dbReference>
<reference evidence="2 3" key="1">
    <citation type="journal article" date="2007" name="Nature">
        <title>Evolution of genes and genomes on the Drosophila phylogeny.</title>
        <authorList>
            <consortium name="Drosophila 12 Genomes Consortium"/>
            <person name="Clark A.G."/>
            <person name="Eisen M.B."/>
            <person name="Smith D.R."/>
            <person name="Bergman C.M."/>
            <person name="Oliver B."/>
            <person name="Markow T.A."/>
            <person name="Kaufman T.C."/>
            <person name="Kellis M."/>
            <person name="Gelbart W."/>
            <person name="Iyer V.N."/>
            <person name="Pollard D.A."/>
            <person name="Sackton T.B."/>
            <person name="Larracuente A.M."/>
            <person name="Singh N.D."/>
            <person name="Abad J.P."/>
            <person name="Abt D.N."/>
            <person name="Adryan B."/>
            <person name="Aguade M."/>
            <person name="Akashi H."/>
            <person name="Anderson W.W."/>
            <person name="Aquadro C.F."/>
            <person name="Ardell D.H."/>
            <person name="Arguello R."/>
            <person name="Artieri C.G."/>
            <person name="Barbash D.A."/>
            <person name="Barker D."/>
            <person name="Barsanti P."/>
            <person name="Batterham P."/>
            <person name="Batzoglou S."/>
            <person name="Begun D."/>
            <person name="Bhutkar A."/>
            <person name="Blanco E."/>
            <person name="Bosak S.A."/>
            <person name="Bradley R.K."/>
            <person name="Brand A.D."/>
            <person name="Brent M.R."/>
            <person name="Brooks A.N."/>
            <person name="Brown R.H."/>
            <person name="Butlin R.K."/>
            <person name="Caggese C."/>
            <person name="Calvi B.R."/>
            <person name="Bernardo de Carvalho A."/>
            <person name="Caspi A."/>
            <person name="Castrezana S."/>
            <person name="Celniker S.E."/>
            <person name="Chang J.L."/>
            <person name="Chapple C."/>
            <person name="Chatterji S."/>
            <person name="Chinwalla A."/>
            <person name="Civetta A."/>
            <person name="Clifton S.W."/>
            <person name="Comeron J.M."/>
            <person name="Costello J.C."/>
            <person name="Coyne J.A."/>
            <person name="Daub J."/>
            <person name="David R.G."/>
            <person name="Delcher A.L."/>
            <person name="Delehaunty K."/>
            <person name="Do C.B."/>
            <person name="Ebling H."/>
            <person name="Edwards K."/>
            <person name="Eickbush T."/>
            <person name="Evans J.D."/>
            <person name="Filipski A."/>
            <person name="Findeiss S."/>
            <person name="Freyhult E."/>
            <person name="Fulton L."/>
            <person name="Fulton R."/>
            <person name="Garcia A.C."/>
            <person name="Gardiner A."/>
            <person name="Garfield D.A."/>
            <person name="Garvin B.E."/>
            <person name="Gibson G."/>
            <person name="Gilbert D."/>
            <person name="Gnerre S."/>
            <person name="Godfrey J."/>
            <person name="Good R."/>
            <person name="Gotea V."/>
            <person name="Gravely B."/>
            <person name="Greenberg A.J."/>
            <person name="Griffiths-Jones S."/>
            <person name="Gross S."/>
            <person name="Guigo R."/>
            <person name="Gustafson E.A."/>
            <person name="Haerty W."/>
            <person name="Hahn M.W."/>
            <person name="Halligan D.L."/>
            <person name="Halpern A.L."/>
            <person name="Halter G.M."/>
            <person name="Han M.V."/>
            <person name="Heger A."/>
            <person name="Hillier L."/>
            <person name="Hinrichs A.S."/>
            <person name="Holmes I."/>
            <person name="Hoskins R.A."/>
            <person name="Hubisz M.J."/>
            <person name="Hultmark D."/>
            <person name="Huntley M.A."/>
            <person name="Jaffe D.B."/>
            <person name="Jagadeeshan S."/>
            <person name="Jeck W.R."/>
            <person name="Johnson J."/>
            <person name="Jones C.D."/>
            <person name="Jordan W.C."/>
            <person name="Karpen G.H."/>
            <person name="Kataoka E."/>
            <person name="Keightley P.D."/>
            <person name="Kheradpour P."/>
            <person name="Kirkness E.F."/>
            <person name="Koerich L.B."/>
            <person name="Kristiansen K."/>
            <person name="Kudrna D."/>
            <person name="Kulathinal R.J."/>
            <person name="Kumar S."/>
            <person name="Kwok R."/>
            <person name="Lander E."/>
            <person name="Langley C.H."/>
            <person name="Lapoint R."/>
            <person name="Lazzaro B.P."/>
            <person name="Lee S.J."/>
            <person name="Levesque L."/>
            <person name="Li R."/>
            <person name="Lin C.F."/>
            <person name="Lin M.F."/>
            <person name="Lindblad-Toh K."/>
            <person name="Llopart A."/>
            <person name="Long M."/>
            <person name="Low L."/>
            <person name="Lozovsky E."/>
            <person name="Lu J."/>
            <person name="Luo M."/>
            <person name="Machado C.A."/>
            <person name="Makalowski W."/>
            <person name="Marzo M."/>
            <person name="Matsuda M."/>
            <person name="Matzkin L."/>
            <person name="McAllister B."/>
            <person name="McBride C.S."/>
            <person name="McKernan B."/>
            <person name="McKernan K."/>
            <person name="Mendez-Lago M."/>
            <person name="Minx P."/>
            <person name="Mollenhauer M.U."/>
            <person name="Montooth K."/>
            <person name="Mount S.M."/>
            <person name="Mu X."/>
            <person name="Myers E."/>
            <person name="Negre B."/>
            <person name="Newfeld S."/>
            <person name="Nielsen R."/>
            <person name="Noor M.A."/>
            <person name="O'Grady P."/>
            <person name="Pachter L."/>
            <person name="Papaceit M."/>
            <person name="Parisi M.J."/>
            <person name="Parisi M."/>
            <person name="Parts L."/>
            <person name="Pedersen J.S."/>
            <person name="Pesole G."/>
            <person name="Phillippy A.M."/>
            <person name="Ponting C.P."/>
            <person name="Pop M."/>
            <person name="Porcelli D."/>
            <person name="Powell J.R."/>
            <person name="Prohaska S."/>
            <person name="Pruitt K."/>
            <person name="Puig M."/>
            <person name="Quesneville H."/>
            <person name="Ram K.R."/>
            <person name="Rand D."/>
            <person name="Rasmussen M.D."/>
            <person name="Reed L.K."/>
            <person name="Reenan R."/>
            <person name="Reily A."/>
            <person name="Remington K.A."/>
            <person name="Rieger T.T."/>
            <person name="Ritchie M.G."/>
            <person name="Robin C."/>
            <person name="Rogers Y.H."/>
            <person name="Rohde C."/>
            <person name="Rozas J."/>
            <person name="Rubenfield M.J."/>
            <person name="Ruiz A."/>
            <person name="Russo S."/>
            <person name="Salzberg S.L."/>
            <person name="Sanchez-Gracia A."/>
            <person name="Saranga D.J."/>
            <person name="Sato H."/>
            <person name="Schaeffer S.W."/>
            <person name="Schatz M.C."/>
            <person name="Schlenke T."/>
            <person name="Schwartz R."/>
            <person name="Segarra C."/>
            <person name="Singh R.S."/>
            <person name="Sirot L."/>
            <person name="Sirota M."/>
            <person name="Sisneros N.B."/>
            <person name="Smith C.D."/>
            <person name="Smith T.F."/>
            <person name="Spieth J."/>
            <person name="Stage D.E."/>
            <person name="Stark A."/>
            <person name="Stephan W."/>
            <person name="Strausberg R.L."/>
            <person name="Strempel S."/>
            <person name="Sturgill D."/>
            <person name="Sutton G."/>
            <person name="Sutton G.G."/>
            <person name="Tao W."/>
            <person name="Teichmann S."/>
            <person name="Tobari Y.N."/>
            <person name="Tomimura Y."/>
            <person name="Tsolas J.M."/>
            <person name="Valente V.L."/>
            <person name="Venter E."/>
            <person name="Venter J.C."/>
            <person name="Vicario S."/>
            <person name="Vieira F.G."/>
            <person name="Vilella A.J."/>
            <person name="Villasante A."/>
            <person name="Walenz B."/>
            <person name="Wang J."/>
            <person name="Wasserman M."/>
            <person name="Watts T."/>
            <person name="Wilson D."/>
            <person name="Wilson R.K."/>
            <person name="Wing R.A."/>
            <person name="Wolfner M.F."/>
            <person name="Wong A."/>
            <person name="Wong G.K."/>
            <person name="Wu C.I."/>
            <person name="Wu G."/>
            <person name="Yamamoto D."/>
            <person name="Yang H.P."/>
            <person name="Yang S.P."/>
            <person name="Yorke J.A."/>
            <person name="Yoshida K."/>
            <person name="Zdobnov E."/>
            <person name="Zhang P."/>
            <person name="Zhang Y."/>
            <person name="Zimin A.V."/>
            <person name="Baldwin J."/>
            <person name="Abdouelleil A."/>
            <person name="Abdulkadir J."/>
            <person name="Abebe A."/>
            <person name="Abera B."/>
            <person name="Abreu J."/>
            <person name="Acer S.C."/>
            <person name="Aftuck L."/>
            <person name="Alexander A."/>
            <person name="An P."/>
            <person name="Anderson E."/>
            <person name="Anderson S."/>
            <person name="Arachi H."/>
            <person name="Azer M."/>
            <person name="Bachantsang P."/>
            <person name="Barry A."/>
            <person name="Bayul T."/>
            <person name="Berlin A."/>
            <person name="Bessette D."/>
            <person name="Bloom T."/>
            <person name="Blye J."/>
            <person name="Boguslavskiy L."/>
            <person name="Bonnet C."/>
            <person name="Boukhgalter B."/>
            <person name="Bourzgui I."/>
            <person name="Brown A."/>
            <person name="Cahill P."/>
            <person name="Channer S."/>
            <person name="Cheshatsang Y."/>
            <person name="Chuda L."/>
            <person name="Citroen M."/>
            <person name="Collymore A."/>
            <person name="Cooke P."/>
            <person name="Costello M."/>
            <person name="D'Aco K."/>
            <person name="Daza R."/>
            <person name="De Haan G."/>
            <person name="DeGray S."/>
            <person name="DeMaso C."/>
            <person name="Dhargay N."/>
            <person name="Dooley K."/>
            <person name="Dooley E."/>
            <person name="Doricent M."/>
            <person name="Dorje P."/>
            <person name="Dorjee K."/>
            <person name="Dupes A."/>
            <person name="Elong R."/>
            <person name="Falk J."/>
            <person name="Farina A."/>
            <person name="Faro S."/>
            <person name="Ferguson D."/>
            <person name="Fisher S."/>
            <person name="Foley C.D."/>
            <person name="Franke A."/>
            <person name="Friedrich D."/>
            <person name="Gadbois L."/>
            <person name="Gearin G."/>
            <person name="Gearin C.R."/>
            <person name="Giannoukos G."/>
            <person name="Goode T."/>
            <person name="Graham J."/>
            <person name="Grandbois E."/>
            <person name="Grewal S."/>
            <person name="Gyaltsen K."/>
            <person name="Hafez N."/>
            <person name="Hagos B."/>
            <person name="Hall J."/>
            <person name="Henson C."/>
            <person name="Hollinger A."/>
            <person name="Honan T."/>
            <person name="Huard M.D."/>
            <person name="Hughes L."/>
            <person name="Hurhula B."/>
            <person name="Husby M.E."/>
            <person name="Kamat A."/>
            <person name="Kanga B."/>
            <person name="Kashin S."/>
            <person name="Khazanovich D."/>
            <person name="Kisner P."/>
            <person name="Lance K."/>
            <person name="Lara M."/>
            <person name="Lee W."/>
            <person name="Lennon N."/>
            <person name="Letendre F."/>
            <person name="LeVine R."/>
            <person name="Lipovsky A."/>
            <person name="Liu X."/>
            <person name="Liu J."/>
            <person name="Liu S."/>
            <person name="Lokyitsang T."/>
            <person name="Lokyitsang Y."/>
            <person name="Lubonja R."/>
            <person name="Lui A."/>
            <person name="MacDonald P."/>
            <person name="Magnisalis V."/>
            <person name="Maru K."/>
            <person name="Matthews C."/>
            <person name="McCusker W."/>
            <person name="McDonough S."/>
            <person name="Mehta T."/>
            <person name="Meldrim J."/>
            <person name="Meneus L."/>
            <person name="Mihai O."/>
            <person name="Mihalev A."/>
            <person name="Mihova T."/>
            <person name="Mittelman R."/>
            <person name="Mlenga V."/>
            <person name="Montmayeur A."/>
            <person name="Mulrain L."/>
            <person name="Navidi A."/>
            <person name="Naylor J."/>
            <person name="Negash T."/>
            <person name="Nguyen T."/>
            <person name="Nguyen N."/>
            <person name="Nicol R."/>
            <person name="Norbu C."/>
            <person name="Norbu N."/>
            <person name="Novod N."/>
            <person name="O'Neill B."/>
            <person name="Osman S."/>
            <person name="Markiewicz E."/>
            <person name="Oyono O.L."/>
            <person name="Patti C."/>
            <person name="Phunkhang P."/>
            <person name="Pierre F."/>
            <person name="Priest M."/>
            <person name="Raghuraman S."/>
            <person name="Rege F."/>
            <person name="Reyes R."/>
            <person name="Rise C."/>
            <person name="Rogov P."/>
            <person name="Ross K."/>
            <person name="Ryan E."/>
            <person name="Settipalli S."/>
            <person name="Shea T."/>
            <person name="Sherpa N."/>
            <person name="Shi L."/>
            <person name="Shih D."/>
            <person name="Sparrow T."/>
            <person name="Spaulding J."/>
            <person name="Stalker J."/>
            <person name="Stange-Thomann N."/>
            <person name="Stavropoulos S."/>
            <person name="Stone C."/>
            <person name="Strader C."/>
            <person name="Tesfaye S."/>
            <person name="Thomson T."/>
            <person name="Thoulutsang Y."/>
            <person name="Thoulutsang D."/>
            <person name="Topham K."/>
            <person name="Topping I."/>
            <person name="Tsamla T."/>
            <person name="Vassiliev H."/>
            <person name="Vo A."/>
            <person name="Wangchuk T."/>
            <person name="Wangdi T."/>
            <person name="Weiand M."/>
            <person name="Wilkinson J."/>
            <person name="Wilson A."/>
            <person name="Yadav S."/>
            <person name="Young G."/>
            <person name="Yu Q."/>
            <person name="Zembek L."/>
            <person name="Zhong D."/>
            <person name="Zimmer A."/>
            <person name="Zwirko Z."/>
            <person name="Jaffe D.B."/>
            <person name="Alvarez P."/>
            <person name="Brockman W."/>
            <person name="Butler J."/>
            <person name="Chin C."/>
            <person name="Gnerre S."/>
            <person name="Grabherr M."/>
            <person name="Kleber M."/>
            <person name="Mauceli E."/>
            <person name="MacCallum I."/>
        </authorList>
    </citation>
    <scope>NUCLEOTIDE SEQUENCE [LARGE SCALE GENOMIC DNA]</scope>
    <source>
        <strain evidence="3">Tucson 14030-0811.24</strain>
    </source>
</reference>
<dbReference type="InParanoid" id="A0A0Q9WP44"/>
<dbReference type="InterPro" id="IPR036508">
    <property type="entry name" value="Chitin-bd_dom_sf"/>
</dbReference>
<dbReference type="KEGG" id="dwi:6639278"/>
<accession>A0A0Q9WP44</accession>
<name>A0A0Q9WP44_DROWI</name>
<dbReference type="InterPro" id="IPR002557">
    <property type="entry name" value="Chitin-bd_dom"/>
</dbReference>
<dbReference type="EMBL" id="CH963847">
    <property type="protein sequence ID" value="KRF97653.1"/>
    <property type="molecule type" value="Genomic_DNA"/>
</dbReference>
<dbReference type="Proteomes" id="UP000007798">
    <property type="component" value="Unassembled WGS sequence"/>
</dbReference>
<evidence type="ECO:0000313" key="3">
    <source>
        <dbReference type="Proteomes" id="UP000007798"/>
    </source>
</evidence>
<dbReference type="STRING" id="7260.A0A0Q9WP44"/>
<keyword evidence="3" id="KW-1185">Reference proteome</keyword>
<proteinExistence type="predicted"/>
<dbReference type="AlphaFoldDB" id="A0A0Q9WP44"/>
<dbReference type="GO" id="GO:0008061">
    <property type="term" value="F:chitin binding"/>
    <property type="evidence" value="ECO:0007669"/>
    <property type="project" value="InterPro"/>
</dbReference>
<dbReference type="Gene3D" id="2.170.140.10">
    <property type="entry name" value="Chitin binding domain"/>
    <property type="match status" value="1"/>
</dbReference>
<dbReference type="Pfam" id="PF01607">
    <property type="entry name" value="CBM_14"/>
    <property type="match status" value="1"/>
</dbReference>
<protein>
    <recommendedName>
        <fullName evidence="1">Chitin-binding type-2 domain-containing protein</fullName>
    </recommendedName>
</protein>